<evidence type="ECO:0000313" key="10">
    <source>
        <dbReference type="Proteomes" id="UP000011721"/>
    </source>
</evidence>
<evidence type="ECO:0000256" key="7">
    <source>
        <dbReference type="SAM" id="Phobius"/>
    </source>
</evidence>
<dbReference type="STRING" id="1167006.UWK_01884"/>
<dbReference type="Pfam" id="PF07690">
    <property type="entry name" value="MFS_1"/>
    <property type="match status" value="1"/>
</dbReference>
<feature type="transmembrane region" description="Helical" evidence="7">
    <location>
        <begin position="199"/>
        <end position="219"/>
    </location>
</feature>
<dbReference type="EMBL" id="CP003985">
    <property type="protein sequence ID" value="AGF78441.1"/>
    <property type="molecule type" value="Genomic_DNA"/>
</dbReference>
<feature type="transmembrane region" description="Helical" evidence="7">
    <location>
        <begin position="338"/>
        <end position="356"/>
    </location>
</feature>
<dbReference type="InterPro" id="IPR036259">
    <property type="entry name" value="MFS_trans_sf"/>
</dbReference>
<dbReference type="Proteomes" id="UP000011721">
    <property type="component" value="Chromosome"/>
</dbReference>
<feature type="transmembrane region" description="Helical" evidence="7">
    <location>
        <begin position="174"/>
        <end position="193"/>
    </location>
</feature>
<feature type="transmembrane region" description="Helical" evidence="7">
    <location>
        <begin position="20"/>
        <end position="38"/>
    </location>
</feature>
<feature type="transmembrane region" description="Helical" evidence="7">
    <location>
        <begin position="139"/>
        <end position="162"/>
    </location>
</feature>
<keyword evidence="10" id="KW-1185">Reference proteome</keyword>
<evidence type="ECO:0000313" key="9">
    <source>
        <dbReference type="EMBL" id="AGF78441.1"/>
    </source>
</evidence>
<dbReference type="Gene3D" id="1.20.1250.20">
    <property type="entry name" value="MFS general substrate transporter like domains"/>
    <property type="match status" value="1"/>
</dbReference>
<name>M1PPX9_DESSD</name>
<dbReference type="GO" id="GO:0005886">
    <property type="term" value="C:plasma membrane"/>
    <property type="evidence" value="ECO:0007669"/>
    <property type="project" value="UniProtKB-SubCell"/>
</dbReference>
<feature type="domain" description="Major facilitator superfamily (MFS) profile" evidence="8">
    <location>
        <begin position="1"/>
        <end position="444"/>
    </location>
</feature>
<dbReference type="SUPFAM" id="SSF103473">
    <property type="entry name" value="MFS general substrate transporter"/>
    <property type="match status" value="1"/>
</dbReference>
<dbReference type="PATRIC" id="fig|1167006.5.peg.2075"/>
<dbReference type="eggNOG" id="COG2814">
    <property type="taxonomic scope" value="Bacteria"/>
</dbReference>
<organism evidence="9 10">
    <name type="scientific">Desulfocapsa sulfexigens (strain DSM 10523 / SB164P1)</name>
    <dbReference type="NCBI Taxonomy" id="1167006"/>
    <lineage>
        <taxon>Bacteria</taxon>
        <taxon>Pseudomonadati</taxon>
        <taxon>Thermodesulfobacteriota</taxon>
        <taxon>Desulfobulbia</taxon>
        <taxon>Desulfobulbales</taxon>
        <taxon>Desulfocapsaceae</taxon>
        <taxon>Desulfocapsa</taxon>
    </lineage>
</organism>
<evidence type="ECO:0000256" key="5">
    <source>
        <dbReference type="ARBA" id="ARBA00022989"/>
    </source>
</evidence>
<proteinExistence type="predicted"/>
<feature type="transmembrane region" description="Helical" evidence="7">
    <location>
        <begin position="414"/>
        <end position="438"/>
    </location>
</feature>
<feature type="transmembrane region" description="Helical" evidence="7">
    <location>
        <begin position="305"/>
        <end position="326"/>
    </location>
</feature>
<evidence type="ECO:0000256" key="1">
    <source>
        <dbReference type="ARBA" id="ARBA00004651"/>
    </source>
</evidence>
<keyword evidence="2" id="KW-0813">Transport</keyword>
<feature type="transmembrane region" description="Helical" evidence="7">
    <location>
        <begin position="75"/>
        <end position="96"/>
    </location>
</feature>
<comment type="subcellular location">
    <subcellularLocation>
        <location evidence="1">Cell membrane</location>
        <topology evidence="1">Multi-pass membrane protein</topology>
    </subcellularLocation>
</comment>
<feature type="transmembrane region" description="Helical" evidence="7">
    <location>
        <begin position="276"/>
        <end position="298"/>
    </location>
</feature>
<keyword evidence="4 7" id="KW-0812">Transmembrane</keyword>
<dbReference type="PANTHER" id="PTHR42718">
    <property type="entry name" value="MAJOR FACILITATOR SUPERFAMILY MULTIDRUG TRANSPORTER MFSC"/>
    <property type="match status" value="1"/>
</dbReference>
<dbReference type="InterPro" id="IPR020846">
    <property type="entry name" value="MFS_dom"/>
</dbReference>
<evidence type="ECO:0000256" key="6">
    <source>
        <dbReference type="ARBA" id="ARBA00023136"/>
    </source>
</evidence>
<gene>
    <name evidence="9" type="ordered locus">UWK_01884</name>
</gene>
<protein>
    <submittedName>
        <fullName evidence="9">Arabinose efflux permease family protein</fullName>
    </submittedName>
</protein>
<dbReference type="PANTHER" id="PTHR42718:SF46">
    <property type="entry name" value="BLR6921 PROTEIN"/>
    <property type="match status" value="1"/>
</dbReference>
<feature type="transmembrane region" description="Helical" evidence="7">
    <location>
        <begin position="240"/>
        <end position="264"/>
    </location>
</feature>
<dbReference type="Gene3D" id="1.20.1720.10">
    <property type="entry name" value="Multidrug resistance protein D"/>
    <property type="match status" value="1"/>
</dbReference>
<reference evidence="10" key="1">
    <citation type="journal article" date="2013" name="Stand. Genomic Sci.">
        <title>Complete genome sequence of Desulfocapsa sulfexigens, a marine deltaproteobacterium specialized in disproportionating inorganic sulfur compounds.</title>
        <authorList>
            <person name="Finster K.W."/>
            <person name="Kjeldsen K.U."/>
            <person name="Kube M."/>
            <person name="Reinhardt R."/>
            <person name="Mussmann M."/>
            <person name="Amann R."/>
            <person name="Schreiber L."/>
        </authorList>
    </citation>
    <scope>NUCLEOTIDE SEQUENCE [LARGE SCALE GENOMIC DNA]</scope>
    <source>
        <strain evidence="10">DSM 10523 / SB164P1</strain>
    </source>
</reference>
<evidence type="ECO:0000256" key="4">
    <source>
        <dbReference type="ARBA" id="ARBA00022692"/>
    </source>
</evidence>
<evidence type="ECO:0000256" key="3">
    <source>
        <dbReference type="ARBA" id="ARBA00022475"/>
    </source>
</evidence>
<evidence type="ECO:0000259" key="8">
    <source>
        <dbReference type="PROSITE" id="PS50850"/>
    </source>
</evidence>
<keyword evidence="3" id="KW-1003">Cell membrane</keyword>
<dbReference type="HOGENOM" id="CLU_000960_28_3_7"/>
<dbReference type="InterPro" id="IPR011701">
    <property type="entry name" value="MFS"/>
</dbReference>
<keyword evidence="5 7" id="KW-1133">Transmembrane helix</keyword>
<dbReference type="PROSITE" id="PS50850">
    <property type="entry name" value="MFS"/>
    <property type="match status" value="1"/>
</dbReference>
<keyword evidence="6 7" id="KW-0472">Membrane</keyword>
<dbReference type="GO" id="GO:0022857">
    <property type="term" value="F:transmembrane transporter activity"/>
    <property type="evidence" value="ECO:0007669"/>
    <property type="project" value="InterPro"/>
</dbReference>
<dbReference type="KEGG" id="dsf:UWK_01884"/>
<sequence length="448" mass="48319">MINVALPSIMRSFGTSLPQTEWVVLIYLLTITVFLLFWGRIADSLGLSSVYIVGMAVFSVGSVACYFSVTLVQLIAFRFIQAMGASMMMATGPAIIKMVFPIDQLGKALGLIGVSTSVGLMTGPLISGFLIHSYSWREIFLVTLPVSLFACGAGLIFLKPFASQKVFNKARHPFDWAGMTLWAALISLAVFLSTNHIGVSAEFLVVEAFLCLVLFLLFARTEARKENPLFPISLFHNHSFGIAIFCAALSFAVLFVVLILTPFYLDYVLSLSAKDIGFVMMALPISVFFVSPLSGFLYNHIGARFLTTSGLTIAACGLILLCFLTTESSSFDVAWRLAVLGCGQALFLTPNSATVLENVGPGQTGVSSGMLATARNLGMLIGVSLAGLLFGVIFSRVSGGFDLKQYNPCLAENFMYALKMTFAITASISIFGAVLSSLRRNVPLTERS</sequence>
<feature type="transmembrane region" description="Helical" evidence="7">
    <location>
        <begin position="108"/>
        <end position="133"/>
    </location>
</feature>
<feature type="transmembrane region" description="Helical" evidence="7">
    <location>
        <begin position="377"/>
        <end position="394"/>
    </location>
</feature>
<accession>M1PPX9</accession>
<feature type="transmembrane region" description="Helical" evidence="7">
    <location>
        <begin position="50"/>
        <end position="69"/>
    </location>
</feature>
<dbReference type="CDD" id="cd17321">
    <property type="entry name" value="MFS_MMR_MDR_like"/>
    <property type="match status" value="1"/>
</dbReference>
<dbReference type="AlphaFoldDB" id="M1PPX9"/>
<evidence type="ECO:0000256" key="2">
    <source>
        <dbReference type="ARBA" id="ARBA00022448"/>
    </source>
</evidence>